<dbReference type="Proteomes" id="UP000636110">
    <property type="component" value="Unassembled WGS sequence"/>
</dbReference>
<dbReference type="RefSeq" id="WP_182958968.1">
    <property type="nucleotide sequence ID" value="NZ_WNXC01000005.1"/>
</dbReference>
<evidence type="ECO:0000313" key="2">
    <source>
        <dbReference type="EMBL" id="MBB2150233.1"/>
    </source>
</evidence>
<feature type="chain" id="PRO_5046147887" description="Adhesin domain-containing protein" evidence="1">
    <location>
        <begin position="21"/>
        <end position="451"/>
    </location>
</feature>
<organism evidence="2 3">
    <name type="scientific">Pedobacter gandavensis</name>
    <dbReference type="NCBI Taxonomy" id="2679963"/>
    <lineage>
        <taxon>Bacteria</taxon>
        <taxon>Pseudomonadati</taxon>
        <taxon>Bacteroidota</taxon>
        <taxon>Sphingobacteriia</taxon>
        <taxon>Sphingobacteriales</taxon>
        <taxon>Sphingobacteriaceae</taxon>
        <taxon>Pedobacter</taxon>
    </lineage>
</organism>
<evidence type="ECO:0008006" key="4">
    <source>
        <dbReference type="Google" id="ProtNLM"/>
    </source>
</evidence>
<keyword evidence="1" id="KW-0732">Signal</keyword>
<keyword evidence="3" id="KW-1185">Reference proteome</keyword>
<proteinExistence type="predicted"/>
<evidence type="ECO:0000256" key="1">
    <source>
        <dbReference type="SAM" id="SignalP"/>
    </source>
</evidence>
<protein>
    <recommendedName>
        <fullName evidence="4">Adhesin domain-containing protein</fullName>
    </recommendedName>
</protein>
<comment type="caution">
    <text evidence="2">The sequence shown here is derived from an EMBL/GenBank/DDBJ whole genome shotgun (WGS) entry which is preliminary data.</text>
</comment>
<feature type="signal peptide" evidence="1">
    <location>
        <begin position="1"/>
        <end position="20"/>
    </location>
</feature>
<reference evidence="2 3" key="1">
    <citation type="submission" date="2019-11" db="EMBL/GenBank/DDBJ databases">
        <title>Description of Pedobacter sp. LMG 31462T.</title>
        <authorList>
            <person name="Carlier A."/>
            <person name="Qi S."/>
            <person name="Vandamme P."/>
        </authorList>
    </citation>
    <scope>NUCLEOTIDE SEQUENCE [LARGE SCALE GENOMIC DNA]</scope>
    <source>
        <strain evidence="2 3">LMG 31462</strain>
    </source>
</reference>
<gene>
    <name evidence="2" type="ORF">GM920_15130</name>
</gene>
<evidence type="ECO:0000313" key="3">
    <source>
        <dbReference type="Proteomes" id="UP000636110"/>
    </source>
</evidence>
<name>A0ABR6EY67_9SPHI</name>
<accession>A0ABR6EY67</accession>
<sequence length="451" mass="48347">MKKLIWGMCGLLLATNPAGAQSVVKELNEATKLAVQTHLKTLSTEVQTSLSSTLTTLPPSPAMGALSSVNLGVNNLQEDSDDPMKSKIFSKSFPVNANDKLSLSNQYGGITIQTWDKKEVKVEVDIKAYSKSDEDAQRLLDEVGIESGKSGDQITFKTAFSSKDGNYGSGMRKGKFWRREVKINYVVFMPANTPLTVRNQYGGVSIGELSGALYAKVQYGSFTAENLASTNNYVDVQYGKAQIQNMNKGVVKQQYGAGLVLGTIGTLELDAQYTGVVINTIKGDAVINQQYGKGLSIGSVRNLDLDAQYTNVNLTTINGNATIKQQYNSLSIGSVNKLKVNGDYTTVKVGSLKGDGNFNLGYNKLTIDNVLPGCKNLTVNSNYAGVTLGFANNYSADFEVGTNYGNFNPGNNVNSKLLTEHGNSKTYGGKIGNGGTGNINIRANYGNVSLN</sequence>
<dbReference type="EMBL" id="WNXC01000005">
    <property type="protein sequence ID" value="MBB2150233.1"/>
    <property type="molecule type" value="Genomic_DNA"/>
</dbReference>